<proteinExistence type="predicted"/>
<protein>
    <submittedName>
        <fullName evidence="5">RNI-like protein</fullName>
    </submittedName>
</protein>
<reference evidence="5 6" key="1">
    <citation type="journal article" date="2017" name="Genome Biol. Evol.">
        <title>Phytophthora megakarya and P. palmivora, closely related causal agents of cacao black pod rot, underwent increases in genome sizes and gene numbers by different mechanisms.</title>
        <authorList>
            <person name="Ali S.S."/>
            <person name="Shao J."/>
            <person name="Lary D.J."/>
            <person name="Kronmiller B."/>
            <person name="Shen D."/>
            <person name="Strem M.D."/>
            <person name="Amoako-Attah I."/>
            <person name="Akrofi A.Y."/>
            <person name="Begoude B.A."/>
            <person name="Ten Hoopen G.M."/>
            <person name="Coulibaly K."/>
            <person name="Kebe B.I."/>
            <person name="Melnick R.L."/>
            <person name="Guiltinan M.J."/>
            <person name="Tyler B.M."/>
            <person name="Meinhardt L.W."/>
            <person name="Bailey B.A."/>
        </authorList>
    </citation>
    <scope>NUCLEOTIDE SEQUENCE [LARGE SCALE GENOMIC DNA]</scope>
    <source>
        <strain evidence="6">sbr112.9</strain>
    </source>
</reference>
<dbReference type="PANTHER" id="PTHR24113">
    <property type="entry name" value="RAN GTPASE-ACTIVATING PROTEIN 1"/>
    <property type="match status" value="1"/>
</dbReference>
<name>A0A2P4X882_9STRA</name>
<evidence type="ECO:0000256" key="3">
    <source>
        <dbReference type="ARBA" id="ARBA00022737"/>
    </source>
</evidence>
<gene>
    <name evidence="5" type="ORF">PHPALM_29184</name>
</gene>
<dbReference type="SMART" id="SM00368">
    <property type="entry name" value="LRR_RI"/>
    <property type="match status" value="3"/>
</dbReference>
<dbReference type="InterPro" id="IPR027038">
    <property type="entry name" value="RanGap"/>
</dbReference>
<sequence length="651" mass="72743">MESRAKVKIRGTIGSDLLRHVESVDPRAAEGLRREKRADSSPDMEIILEEETRRSITDAYQRFLFEVKVLHRKGNFKSSQGEVIVQRIRDIANGGKTALDLAGFLIFDEFVDHLVQYLRSKTCKLVGLNVSDTSLGVQAAIKIAKATNSALQALQFSNHPIPVGTIRSEAAENGHVILSGHNFNHLDAAAIGILVGRERKQIQKLDLSGNSLTGPKANVFHGVTTIFESLTNCRQLQELNLCDANLRSDGLVALANVIQNFSALEKLDLSRNRIAYNSTNEKRLSGVESFCNALWQVKTLRELSLSECQISCEGLSEVATVLRKFNSTLKTFNIAGNPDIRSQGYRSLVKCLSINHKITEVAMNPEPRYEKYINKAQGFLAVNVLLNNVQANPKRFTGFPELTEKQRTNFVDKLEGFSESELRQLHEEQIVENAVQFSNEKETAGLAAMRYYAAMEQYAPLKRLLWYFEVGSRYEDLVERSNNRRGFCLTLDFIVYIVNSNTLVSHSVGLKAGPVTRVCHVCGRQYGLSSFEIHLKQCKKLWVQQEELKPKNERRPIPKTPPGIGEGGGGMTRQEVEALNQAAQEAYNVHGMEKCEFCGRTFAEGRLAIHNKSCRADSVAKKVDEGAVPRNKKGDVNCGVLLLALVLRLFF</sequence>
<keyword evidence="2" id="KW-0433">Leucine-rich repeat</keyword>
<dbReference type="InterPro" id="IPR001611">
    <property type="entry name" value="Leu-rich_rpt"/>
</dbReference>
<evidence type="ECO:0000313" key="6">
    <source>
        <dbReference type="Proteomes" id="UP000237271"/>
    </source>
</evidence>
<evidence type="ECO:0000256" key="4">
    <source>
        <dbReference type="SAM" id="MobiDB-lite"/>
    </source>
</evidence>
<dbReference type="GO" id="GO:0048471">
    <property type="term" value="C:perinuclear region of cytoplasm"/>
    <property type="evidence" value="ECO:0007669"/>
    <property type="project" value="TreeGrafter"/>
</dbReference>
<dbReference type="GO" id="GO:0031267">
    <property type="term" value="F:small GTPase binding"/>
    <property type="evidence" value="ECO:0007669"/>
    <property type="project" value="TreeGrafter"/>
</dbReference>
<dbReference type="EMBL" id="NCKW01015805">
    <property type="protein sequence ID" value="POM61758.1"/>
    <property type="molecule type" value="Genomic_DNA"/>
</dbReference>
<accession>A0A2P4X882</accession>
<feature type="region of interest" description="Disordered" evidence="4">
    <location>
        <begin position="549"/>
        <end position="571"/>
    </location>
</feature>
<dbReference type="Gene3D" id="3.30.160.60">
    <property type="entry name" value="Classic Zinc Finger"/>
    <property type="match status" value="1"/>
</dbReference>
<dbReference type="OrthoDB" id="120976at2759"/>
<evidence type="ECO:0000256" key="2">
    <source>
        <dbReference type="ARBA" id="ARBA00022614"/>
    </source>
</evidence>
<keyword evidence="1" id="KW-0343">GTPase activation</keyword>
<dbReference type="SUPFAM" id="SSF52047">
    <property type="entry name" value="RNI-like"/>
    <property type="match status" value="1"/>
</dbReference>
<organism evidence="5 6">
    <name type="scientific">Phytophthora palmivora</name>
    <dbReference type="NCBI Taxonomy" id="4796"/>
    <lineage>
        <taxon>Eukaryota</taxon>
        <taxon>Sar</taxon>
        <taxon>Stramenopiles</taxon>
        <taxon>Oomycota</taxon>
        <taxon>Peronosporomycetes</taxon>
        <taxon>Peronosporales</taxon>
        <taxon>Peronosporaceae</taxon>
        <taxon>Phytophthora</taxon>
    </lineage>
</organism>
<dbReference type="Pfam" id="PF13516">
    <property type="entry name" value="LRR_6"/>
    <property type="match status" value="1"/>
</dbReference>
<dbReference type="Pfam" id="PF13913">
    <property type="entry name" value="zf-C2HC_2"/>
    <property type="match status" value="2"/>
</dbReference>
<dbReference type="GO" id="GO:0005096">
    <property type="term" value="F:GTPase activator activity"/>
    <property type="evidence" value="ECO:0007669"/>
    <property type="project" value="UniProtKB-KW"/>
</dbReference>
<dbReference type="Gene3D" id="3.80.10.10">
    <property type="entry name" value="Ribonuclease Inhibitor"/>
    <property type="match status" value="3"/>
</dbReference>
<comment type="caution">
    <text evidence="5">The sequence shown here is derived from an EMBL/GenBank/DDBJ whole genome shotgun (WGS) entry which is preliminary data.</text>
</comment>
<evidence type="ECO:0000313" key="5">
    <source>
        <dbReference type="EMBL" id="POM61758.1"/>
    </source>
</evidence>
<keyword evidence="6" id="KW-1185">Reference proteome</keyword>
<dbReference type="GO" id="GO:0006913">
    <property type="term" value="P:nucleocytoplasmic transport"/>
    <property type="evidence" value="ECO:0007669"/>
    <property type="project" value="TreeGrafter"/>
</dbReference>
<dbReference type="InterPro" id="IPR032675">
    <property type="entry name" value="LRR_dom_sf"/>
</dbReference>
<dbReference type="GO" id="GO:0005829">
    <property type="term" value="C:cytosol"/>
    <property type="evidence" value="ECO:0007669"/>
    <property type="project" value="TreeGrafter"/>
</dbReference>
<dbReference type="AlphaFoldDB" id="A0A2P4X882"/>
<dbReference type="GO" id="GO:0005634">
    <property type="term" value="C:nucleus"/>
    <property type="evidence" value="ECO:0007669"/>
    <property type="project" value="TreeGrafter"/>
</dbReference>
<evidence type="ECO:0000256" key="1">
    <source>
        <dbReference type="ARBA" id="ARBA00022468"/>
    </source>
</evidence>
<dbReference type="PANTHER" id="PTHR24113:SF12">
    <property type="entry name" value="RAN GTPASE-ACTIVATING PROTEIN 1"/>
    <property type="match status" value="1"/>
</dbReference>
<dbReference type="Proteomes" id="UP000237271">
    <property type="component" value="Unassembled WGS sequence"/>
</dbReference>
<dbReference type="Pfam" id="PF00560">
    <property type="entry name" value="LRR_1"/>
    <property type="match status" value="1"/>
</dbReference>
<keyword evidence="3" id="KW-0677">Repeat</keyword>